<name>A0A375E8T2_9BURK</name>
<accession>A0A375E8T2</accession>
<feature type="compositionally biased region" description="Basic and acidic residues" evidence="1">
    <location>
        <begin position="1"/>
        <end position="12"/>
    </location>
</feature>
<protein>
    <submittedName>
        <fullName evidence="2">Uncharacterized protein</fullName>
    </submittedName>
</protein>
<organism evidence="2">
    <name type="scientific">Cupriavidus taiwanensis</name>
    <dbReference type="NCBI Taxonomy" id="164546"/>
    <lineage>
        <taxon>Bacteria</taxon>
        <taxon>Pseudomonadati</taxon>
        <taxon>Pseudomonadota</taxon>
        <taxon>Betaproteobacteria</taxon>
        <taxon>Burkholderiales</taxon>
        <taxon>Burkholderiaceae</taxon>
        <taxon>Cupriavidus</taxon>
    </lineage>
</organism>
<proteinExistence type="predicted"/>
<comment type="caution">
    <text evidence="2">The sequence shown here is derived from an EMBL/GenBank/DDBJ whole genome shotgun (WGS) entry which is preliminary data.</text>
</comment>
<evidence type="ECO:0000256" key="1">
    <source>
        <dbReference type="SAM" id="MobiDB-lite"/>
    </source>
</evidence>
<dbReference type="EMBL" id="OFTH01000034">
    <property type="protein sequence ID" value="SOZ65960.1"/>
    <property type="molecule type" value="Genomic_DNA"/>
</dbReference>
<sequence>MVETGAREDEARSLALSGFSKNRHDP</sequence>
<dbReference type="Proteomes" id="UP000256952">
    <property type="component" value="Chromosome CBM2613_b"/>
</dbReference>
<dbReference type="AlphaFoldDB" id="A0A375E8T2"/>
<gene>
    <name evidence="2" type="ORF">CBM2613_B10029</name>
</gene>
<evidence type="ECO:0000313" key="2">
    <source>
        <dbReference type="EMBL" id="SOZ65960.1"/>
    </source>
</evidence>
<reference evidence="2" key="1">
    <citation type="submission" date="2018-01" db="EMBL/GenBank/DDBJ databases">
        <authorList>
            <person name="Clerissi C."/>
        </authorList>
    </citation>
    <scope>NUCLEOTIDE SEQUENCE</scope>
    <source>
        <strain evidence="2">Cupriavidus taiwanensis STM 8556</strain>
    </source>
</reference>
<feature type="region of interest" description="Disordered" evidence="1">
    <location>
        <begin position="1"/>
        <end position="26"/>
    </location>
</feature>